<evidence type="ECO:0000256" key="1">
    <source>
        <dbReference type="SAM" id="MobiDB-lite"/>
    </source>
</evidence>
<feature type="compositionally biased region" description="Basic and acidic residues" evidence="1">
    <location>
        <begin position="7"/>
        <end position="16"/>
    </location>
</feature>
<reference evidence="3 4" key="1">
    <citation type="submission" date="2023-02" db="EMBL/GenBank/DDBJ databases">
        <authorList>
            <person name="Maleckis M."/>
        </authorList>
    </citation>
    <scope>NUCLEOTIDE SEQUENCE [LARGE SCALE GENOMIC DNA]</scope>
    <source>
        <strain evidence="3 4">P8-A2</strain>
    </source>
</reference>
<keyword evidence="2" id="KW-1133">Transmembrane helix</keyword>
<keyword evidence="2" id="KW-0812">Transmembrane</keyword>
<dbReference type="EMBL" id="JARAKF010000001">
    <property type="protein sequence ID" value="MDU8996346.1"/>
    <property type="molecule type" value="Genomic_DNA"/>
</dbReference>
<proteinExistence type="predicted"/>
<protein>
    <submittedName>
        <fullName evidence="3">Uncharacterized protein</fullName>
    </submittedName>
</protein>
<evidence type="ECO:0000256" key="2">
    <source>
        <dbReference type="SAM" id="Phobius"/>
    </source>
</evidence>
<dbReference type="RefSeq" id="WP_316734032.1">
    <property type="nucleotide sequence ID" value="NZ_JARAKF010000001.1"/>
</dbReference>
<name>A0ABU3UQY5_9ACTN</name>
<dbReference type="Proteomes" id="UP001257627">
    <property type="component" value="Unassembled WGS sequence"/>
</dbReference>
<feature type="region of interest" description="Disordered" evidence="1">
    <location>
        <begin position="1"/>
        <end position="28"/>
    </location>
</feature>
<keyword evidence="4" id="KW-1185">Reference proteome</keyword>
<evidence type="ECO:0000313" key="4">
    <source>
        <dbReference type="Proteomes" id="UP001257627"/>
    </source>
</evidence>
<organism evidence="3 4">
    <name type="scientific">Streptomyces mirabilis</name>
    <dbReference type="NCBI Taxonomy" id="68239"/>
    <lineage>
        <taxon>Bacteria</taxon>
        <taxon>Bacillati</taxon>
        <taxon>Actinomycetota</taxon>
        <taxon>Actinomycetes</taxon>
        <taxon>Kitasatosporales</taxon>
        <taxon>Streptomycetaceae</taxon>
        <taxon>Streptomyces</taxon>
    </lineage>
</organism>
<evidence type="ECO:0000313" key="3">
    <source>
        <dbReference type="EMBL" id="MDU8996346.1"/>
    </source>
</evidence>
<accession>A0ABU3UQY5</accession>
<feature type="transmembrane region" description="Helical" evidence="2">
    <location>
        <begin position="35"/>
        <end position="56"/>
    </location>
</feature>
<gene>
    <name evidence="3" type="ORF">PU648_29180</name>
</gene>
<sequence length="262" mass="29212">MDEEIREEIPEENREEIPEEIQEETPRVRRRGRTALLIATAAVLGLVGGTCAGFLIQADREPTKLPSLSQPVVAQARGAGPEPLSAARDRRVKTDDDLRKLLVKRPKGTRDAAYLPGDKGWMGIADYAEEYTKPAIAFSDLVRAEFRRAAATGWTVGSTYSVEVRLIQYRQEEKLGASDAAAEGRYWANTKSGTHVWAVPGTGDGMAYVHTKPETKPGYLPMYEAEAHAWRGDIAMEIWIYDTKPIPKAKIMDLAERQMERL</sequence>
<keyword evidence="2" id="KW-0472">Membrane</keyword>
<comment type="caution">
    <text evidence="3">The sequence shown here is derived from an EMBL/GenBank/DDBJ whole genome shotgun (WGS) entry which is preliminary data.</text>
</comment>